<keyword evidence="3 9" id="KW-0812">Transmembrane</keyword>
<dbReference type="Proteomes" id="UP000611640">
    <property type="component" value="Chromosome"/>
</dbReference>
<feature type="transmembrane region" description="Helical" evidence="9">
    <location>
        <begin position="335"/>
        <end position="358"/>
    </location>
</feature>
<organism evidence="10 11">
    <name type="scientific">Actinocatenispora thailandica</name>
    <dbReference type="NCBI Taxonomy" id="227318"/>
    <lineage>
        <taxon>Bacteria</taxon>
        <taxon>Bacillati</taxon>
        <taxon>Actinomycetota</taxon>
        <taxon>Actinomycetes</taxon>
        <taxon>Micromonosporales</taxon>
        <taxon>Micromonosporaceae</taxon>
        <taxon>Actinocatenispora</taxon>
    </lineage>
</organism>
<keyword evidence="4" id="KW-0133">Cell shape</keyword>
<feature type="compositionally biased region" description="Low complexity" evidence="8">
    <location>
        <begin position="119"/>
        <end position="132"/>
    </location>
</feature>
<comment type="subcellular location">
    <subcellularLocation>
        <location evidence="1">Cell membrane</location>
        <topology evidence="1">Multi-pass membrane protein</topology>
    </subcellularLocation>
</comment>
<feature type="compositionally biased region" description="Basic and acidic residues" evidence="8">
    <location>
        <begin position="35"/>
        <end position="69"/>
    </location>
</feature>
<feature type="region of interest" description="Disordered" evidence="8">
    <location>
        <begin position="1"/>
        <end position="97"/>
    </location>
</feature>
<dbReference type="PRINTS" id="PR01806">
    <property type="entry name" value="VIRFACTRMVIN"/>
</dbReference>
<feature type="transmembrane region" description="Helical" evidence="9">
    <location>
        <begin position="195"/>
        <end position="214"/>
    </location>
</feature>
<evidence type="ECO:0000256" key="7">
    <source>
        <dbReference type="ARBA" id="ARBA00023136"/>
    </source>
</evidence>
<feature type="transmembrane region" description="Helical" evidence="9">
    <location>
        <begin position="463"/>
        <end position="484"/>
    </location>
</feature>
<dbReference type="GO" id="GO:0005886">
    <property type="term" value="C:plasma membrane"/>
    <property type="evidence" value="ECO:0007669"/>
    <property type="project" value="UniProtKB-SubCell"/>
</dbReference>
<gene>
    <name evidence="10" type="ORF">Athai_64000</name>
</gene>
<dbReference type="InterPro" id="IPR051050">
    <property type="entry name" value="Lipid_II_flippase_MurJ/MviN"/>
</dbReference>
<dbReference type="Pfam" id="PF03023">
    <property type="entry name" value="MurJ"/>
    <property type="match status" value="1"/>
</dbReference>
<sequence length="675" mass="71098">MSEHDERTMSSPQGRVYRSGDDPRIQHPVPADATRPGHDATRPGHDATRLGDDATRLGDDASRLGDDPAARYAAPAGLPGEPDRQVPVPPSPTAAGDGLYRSSFAVEQEVAAMSAPQGAVPDPTATATMPPTGEVPPTPEPEAGGDRGVMRNSAMMAGLNLVSRILGYGRTVAIGAALGLNVGNAYTQAVYSPQMLYELLMGGTLTSVVVPLLVRARKSDPDRGEAFTERFVTLAATLLLVMAAIVTIGAPVVSWVLARGTPIHDTVTSLSYFMLPAIFFMGLSAMFQAVLNTRGSFAAPTWAPILNNIVIIGFFVMFALIWPDKPTLDSMTMPKIALIGSGFTIAMCVQVLALTPALRKVGYGFRLRFSFRGMGLREIGRLAGWALCYVAISQVGMLVVVKIAGLTTRGHNDTGTIVYDYGFLLMMTINGIAAVSVMTALMPRMSAAAADRRFGDVSNYLSLGTRLSSVLLIPGTVALAVFGSQLGVVLFQYGHFDAGAAHSAGLAIAMAGFGLVPFAVSQLQIFTFYAMPDTRTPALVNVPVVLVKIAFDVAVWFLAPIDYVVPLLLLGNAVSFVVAAIVSYALLRRRIGALGLRQVASTLLRLVLAGAVAAVPAWLVARALGGVLGDGRVASLAELVAGGAVLALVYFGLAYALRVREISQLVGMVRSKVGR</sequence>
<feature type="transmembrane region" description="Helical" evidence="9">
    <location>
        <begin position="421"/>
        <end position="442"/>
    </location>
</feature>
<feature type="region of interest" description="Disordered" evidence="8">
    <location>
        <begin position="114"/>
        <end position="144"/>
    </location>
</feature>
<reference evidence="10 11" key="1">
    <citation type="submission" date="2020-08" db="EMBL/GenBank/DDBJ databases">
        <title>Whole genome shotgun sequence of Actinocatenispora thailandica NBRC 105041.</title>
        <authorList>
            <person name="Komaki H."/>
            <person name="Tamura T."/>
        </authorList>
    </citation>
    <scope>NUCLEOTIDE SEQUENCE [LARGE SCALE GENOMIC DNA]</scope>
    <source>
        <strain evidence="10 11">NBRC 105041</strain>
    </source>
</reference>
<evidence type="ECO:0000256" key="6">
    <source>
        <dbReference type="ARBA" id="ARBA00022989"/>
    </source>
</evidence>
<evidence type="ECO:0000256" key="4">
    <source>
        <dbReference type="ARBA" id="ARBA00022960"/>
    </source>
</evidence>
<feature type="transmembrane region" description="Helical" evidence="9">
    <location>
        <begin position="565"/>
        <end position="587"/>
    </location>
</feature>
<evidence type="ECO:0000256" key="9">
    <source>
        <dbReference type="SAM" id="Phobius"/>
    </source>
</evidence>
<dbReference type="GO" id="GO:0015648">
    <property type="term" value="F:lipid-linked peptidoglycan transporter activity"/>
    <property type="evidence" value="ECO:0007669"/>
    <property type="project" value="TreeGrafter"/>
</dbReference>
<evidence type="ECO:0008006" key="12">
    <source>
        <dbReference type="Google" id="ProtNLM"/>
    </source>
</evidence>
<evidence type="ECO:0000256" key="2">
    <source>
        <dbReference type="ARBA" id="ARBA00022475"/>
    </source>
</evidence>
<keyword evidence="11" id="KW-1185">Reference proteome</keyword>
<dbReference type="CDD" id="cd13123">
    <property type="entry name" value="MATE_MurJ_like"/>
    <property type="match status" value="1"/>
</dbReference>
<feature type="transmembrane region" description="Helical" evidence="9">
    <location>
        <begin position="538"/>
        <end position="559"/>
    </location>
</feature>
<evidence type="ECO:0000313" key="10">
    <source>
        <dbReference type="EMBL" id="BCJ38897.1"/>
    </source>
</evidence>
<proteinExistence type="predicted"/>
<feature type="transmembrane region" description="Helical" evidence="9">
    <location>
        <begin position="633"/>
        <end position="657"/>
    </location>
</feature>
<feature type="transmembrane region" description="Helical" evidence="9">
    <location>
        <begin position="599"/>
        <end position="621"/>
    </location>
</feature>
<dbReference type="KEGG" id="atl:Athai_64000"/>
<accession>A0A7R7DWY3</accession>
<keyword evidence="5" id="KW-0573">Peptidoglycan synthesis</keyword>
<evidence type="ECO:0000256" key="5">
    <source>
        <dbReference type="ARBA" id="ARBA00022984"/>
    </source>
</evidence>
<dbReference type="PANTHER" id="PTHR47019">
    <property type="entry name" value="LIPID II FLIPPASE MURJ"/>
    <property type="match status" value="1"/>
</dbReference>
<protein>
    <recommendedName>
        <fullName evidence="12">Murein biosynthesis integral membrane protein MurJ</fullName>
    </recommendedName>
</protein>
<feature type="transmembrane region" description="Helical" evidence="9">
    <location>
        <begin position="379"/>
        <end position="401"/>
    </location>
</feature>
<dbReference type="NCBIfam" id="TIGR01695">
    <property type="entry name" value="murJ_mviN"/>
    <property type="match status" value="1"/>
</dbReference>
<dbReference type="EMBL" id="AP023355">
    <property type="protein sequence ID" value="BCJ38897.1"/>
    <property type="molecule type" value="Genomic_DNA"/>
</dbReference>
<feature type="transmembrane region" description="Helical" evidence="9">
    <location>
        <begin position="504"/>
        <end position="526"/>
    </location>
</feature>
<dbReference type="GO" id="GO:0009252">
    <property type="term" value="P:peptidoglycan biosynthetic process"/>
    <property type="evidence" value="ECO:0007669"/>
    <property type="project" value="UniProtKB-KW"/>
</dbReference>
<feature type="transmembrane region" description="Helical" evidence="9">
    <location>
        <begin position="165"/>
        <end position="183"/>
    </location>
</feature>
<name>A0A7R7DWY3_9ACTN</name>
<dbReference type="AlphaFoldDB" id="A0A7R7DWY3"/>
<dbReference type="RefSeq" id="WP_344319742.1">
    <property type="nucleotide sequence ID" value="NZ_BAAAKF010000065.1"/>
</dbReference>
<dbReference type="InterPro" id="IPR004268">
    <property type="entry name" value="MurJ"/>
</dbReference>
<feature type="transmembrane region" description="Helical" evidence="9">
    <location>
        <begin position="234"/>
        <end position="258"/>
    </location>
</feature>
<keyword evidence="6 9" id="KW-1133">Transmembrane helix</keyword>
<dbReference type="GO" id="GO:0008360">
    <property type="term" value="P:regulation of cell shape"/>
    <property type="evidence" value="ECO:0007669"/>
    <property type="project" value="UniProtKB-KW"/>
</dbReference>
<dbReference type="GO" id="GO:0034204">
    <property type="term" value="P:lipid translocation"/>
    <property type="evidence" value="ECO:0007669"/>
    <property type="project" value="TreeGrafter"/>
</dbReference>
<evidence type="ECO:0000256" key="1">
    <source>
        <dbReference type="ARBA" id="ARBA00004651"/>
    </source>
</evidence>
<evidence type="ECO:0000256" key="3">
    <source>
        <dbReference type="ARBA" id="ARBA00022692"/>
    </source>
</evidence>
<feature type="transmembrane region" description="Helical" evidence="9">
    <location>
        <begin position="270"/>
        <end position="291"/>
    </location>
</feature>
<feature type="transmembrane region" description="Helical" evidence="9">
    <location>
        <begin position="303"/>
        <end position="323"/>
    </location>
</feature>
<evidence type="ECO:0000313" key="11">
    <source>
        <dbReference type="Proteomes" id="UP000611640"/>
    </source>
</evidence>
<keyword evidence="2" id="KW-1003">Cell membrane</keyword>
<evidence type="ECO:0000256" key="8">
    <source>
        <dbReference type="SAM" id="MobiDB-lite"/>
    </source>
</evidence>
<keyword evidence="7 9" id="KW-0472">Membrane</keyword>
<dbReference type="PANTHER" id="PTHR47019:SF1">
    <property type="entry name" value="LIPID II FLIPPASE MURJ"/>
    <property type="match status" value="1"/>
</dbReference>